<keyword evidence="3" id="KW-0862">Zinc</keyword>
<dbReference type="AlphaFoldDB" id="A0A329SHZ9"/>
<evidence type="ECO:0000259" key="7">
    <source>
        <dbReference type="PROSITE" id="PS50199"/>
    </source>
</evidence>
<dbReference type="InterPro" id="IPR001876">
    <property type="entry name" value="Znf_RanBP2"/>
</dbReference>
<feature type="compositionally biased region" description="Basic residues" evidence="5">
    <location>
        <begin position="143"/>
        <end position="165"/>
    </location>
</feature>
<evidence type="ECO:0000256" key="4">
    <source>
        <dbReference type="PROSITE-ProRule" id="PRU00322"/>
    </source>
</evidence>
<feature type="chain" id="PRO_5016376267" description="RanBP2-type domain-containing protein" evidence="6">
    <location>
        <begin position="23"/>
        <end position="271"/>
    </location>
</feature>
<dbReference type="Proteomes" id="UP000251314">
    <property type="component" value="Unassembled WGS sequence"/>
</dbReference>
<feature type="compositionally biased region" description="Low complexity" evidence="5">
    <location>
        <begin position="128"/>
        <end position="137"/>
    </location>
</feature>
<sequence>MPSNVHTSIALSFLKFIWTATARIRQFCNVSYRVLASGETHLLMVNSSLRIHSSVFDKHFSIFDSNSTIFDKRFPPMSRSRSRSLPRERSTRRYRSPSRSSHGRRLRRRSKSSRSPVDRRRRSRSRSRSPSVASSRSGSDDRHHKKHRKHSKKEEKKRHKKHKRGKDKEREETATAATPEENENDEEVKKQPTDSAPVDARSFFEQLQKQESVKEPVGTVHSRGLPAPVSATAISTADKWECSKAGCGHMNSKHAPACNKCGAMKRMTEWR</sequence>
<evidence type="ECO:0000256" key="6">
    <source>
        <dbReference type="SAM" id="SignalP"/>
    </source>
</evidence>
<name>A0A329SHZ9_9STRA</name>
<reference evidence="8 9" key="1">
    <citation type="submission" date="2018-01" db="EMBL/GenBank/DDBJ databases">
        <title>Draft genome of the strawberry crown rot pathogen Phytophthora cactorum.</title>
        <authorList>
            <person name="Armitage A.D."/>
            <person name="Lysoe E."/>
            <person name="Nellist C.F."/>
            <person name="Harrison R.J."/>
            <person name="Brurberg M.B."/>
        </authorList>
    </citation>
    <scope>NUCLEOTIDE SEQUENCE [LARGE SCALE GENOMIC DNA]</scope>
    <source>
        <strain evidence="8 9">10300</strain>
    </source>
</reference>
<comment type="caution">
    <text evidence="8">The sequence shown here is derived from an EMBL/GenBank/DDBJ whole genome shotgun (WGS) entry which is preliminary data.</text>
</comment>
<dbReference type="PROSITE" id="PS01358">
    <property type="entry name" value="ZF_RANBP2_1"/>
    <property type="match status" value="1"/>
</dbReference>
<proteinExistence type="predicted"/>
<protein>
    <recommendedName>
        <fullName evidence="7">RanBP2-type domain-containing protein</fullName>
    </recommendedName>
</protein>
<feature type="compositionally biased region" description="Basic residues" evidence="5">
    <location>
        <begin position="92"/>
        <end position="112"/>
    </location>
</feature>
<accession>A0A329SHZ9</accession>
<evidence type="ECO:0000256" key="3">
    <source>
        <dbReference type="ARBA" id="ARBA00022833"/>
    </source>
</evidence>
<dbReference type="STRING" id="29920.A0A329SHZ9"/>
<dbReference type="SMART" id="SM00547">
    <property type="entry name" value="ZnF_RBZ"/>
    <property type="match status" value="1"/>
</dbReference>
<organism evidence="8 9">
    <name type="scientific">Phytophthora cactorum</name>
    <dbReference type="NCBI Taxonomy" id="29920"/>
    <lineage>
        <taxon>Eukaryota</taxon>
        <taxon>Sar</taxon>
        <taxon>Stramenopiles</taxon>
        <taxon>Oomycota</taxon>
        <taxon>Peronosporomycetes</taxon>
        <taxon>Peronosporales</taxon>
        <taxon>Peronosporaceae</taxon>
        <taxon>Phytophthora</taxon>
    </lineage>
</organism>
<evidence type="ECO:0000256" key="5">
    <source>
        <dbReference type="SAM" id="MobiDB-lite"/>
    </source>
</evidence>
<evidence type="ECO:0000313" key="8">
    <source>
        <dbReference type="EMBL" id="RAW36407.1"/>
    </source>
</evidence>
<dbReference type="SUPFAM" id="SSF90209">
    <property type="entry name" value="Ran binding protein zinc finger-like"/>
    <property type="match status" value="1"/>
</dbReference>
<evidence type="ECO:0000256" key="2">
    <source>
        <dbReference type="ARBA" id="ARBA00022771"/>
    </source>
</evidence>
<dbReference type="InterPro" id="IPR036443">
    <property type="entry name" value="Znf_RanBP2_sf"/>
</dbReference>
<keyword evidence="2 4" id="KW-0863">Zinc-finger</keyword>
<dbReference type="OrthoDB" id="79186at2759"/>
<evidence type="ECO:0000313" key="9">
    <source>
        <dbReference type="Proteomes" id="UP000251314"/>
    </source>
</evidence>
<dbReference type="EMBL" id="MJFZ01000140">
    <property type="protein sequence ID" value="RAW36407.1"/>
    <property type="molecule type" value="Genomic_DNA"/>
</dbReference>
<feature type="signal peptide" evidence="6">
    <location>
        <begin position="1"/>
        <end position="22"/>
    </location>
</feature>
<keyword evidence="9" id="KW-1185">Reference proteome</keyword>
<dbReference type="PROSITE" id="PS50199">
    <property type="entry name" value="ZF_RANBP2_2"/>
    <property type="match status" value="1"/>
</dbReference>
<gene>
    <name evidence="8" type="ORF">PC110_g7310</name>
</gene>
<dbReference type="GO" id="GO:0008270">
    <property type="term" value="F:zinc ion binding"/>
    <property type="evidence" value="ECO:0007669"/>
    <property type="project" value="UniProtKB-KW"/>
</dbReference>
<feature type="domain" description="RanBP2-type" evidence="7">
    <location>
        <begin position="236"/>
        <end position="267"/>
    </location>
</feature>
<keyword evidence="1" id="KW-0479">Metal-binding</keyword>
<dbReference type="VEuPathDB" id="FungiDB:PC110_g7310"/>
<dbReference type="Gene3D" id="2.30.30.380">
    <property type="entry name" value="Zn-finger domain of Sec23/24"/>
    <property type="match status" value="1"/>
</dbReference>
<feature type="region of interest" description="Disordered" evidence="5">
    <location>
        <begin position="73"/>
        <end position="202"/>
    </location>
</feature>
<keyword evidence="6" id="KW-0732">Signal</keyword>
<evidence type="ECO:0000256" key="1">
    <source>
        <dbReference type="ARBA" id="ARBA00022723"/>
    </source>
</evidence>